<dbReference type="PANTHER" id="PTHR33602">
    <property type="entry name" value="REGULATORY PROTEIN RECX FAMILY PROTEIN"/>
    <property type="match status" value="1"/>
</dbReference>
<feature type="domain" description="RecX second three-helical" evidence="6">
    <location>
        <begin position="59"/>
        <end position="98"/>
    </location>
</feature>
<dbReference type="HAMAP" id="MF_01114">
    <property type="entry name" value="RecX"/>
    <property type="match status" value="1"/>
</dbReference>
<dbReference type="InterPro" id="IPR053924">
    <property type="entry name" value="RecX_HTH_2nd"/>
</dbReference>
<dbReference type="Pfam" id="PF21982">
    <property type="entry name" value="RecX_HTH1"/>
    <property type="match status" value="1"/>
</dbReference>
<comment type="function">
    <text evidence="5">Modulates RecA activity.</text>
</comment>
<comment type="subcellular location">
    <subcellularLocation>
        <location evidence="1 5">Cytoplasm</location>
    </subcellularLocation>
</comment>
<dbReference type="InterPro" id="IPR036388">
    <property type="entry name" value="WH-like_DNA-bd_sf"/>
</dbReference>
<comment type="caution">
    <text evidence="8">The sequence shown here is derived from an EMBL/GenBank/DDBJ whole genome shotgun (WGS) entry which is preliminary data.</text>
</comment>
<accession>A0ABT8QNR6</accession>
<dbReference type="InterPro" id="IPR003783">
    <property type="entry name" value="Regulatory_RecX"/>
</dbReference>
<evidence type="ECO:0000256" key="1">
    <source>
        <dbReference type="ARBA" id="ARBA00004496"/>
    </source>
</evidence>
<organism evidence="8 9">
    <name type="scientific">Desulfosporosinus nitroreducens</name>
    <dbReference type="NCBI Taxonomy" id="2018668"/>
    <lineage>
        <taxon>Bacteria</taxon>
        <taxon>Bacillati</taxon>
        <taxon>Bacillota</taxon>
        <taxon>Clostridia</taxon>
        <taxon>Eubacteriales</taxon>
        <taxon>Desulfitobacteriaceae</taxon>
        <taxon>Desulfosporosinus</taxon>
    </lineage>
</organism>
<evidence type="ECO:0000256" key="5">
    <source>
        <dbReference type="HAMAP-Rule" id="MF_01114"/>
    </source>
</evidence>
<dbReference type="InterPro" id="IPR053926">
    <property type="entry name" value="RecX_HTH_1st"/>
</dbReference>
<reference evidence="8" key="1">
    <citation type="submission" date="2022-05" db="EMBL/GenBank/DDBJ databases">
        <title>Expanded diversity of anoxic marine methylotrophy in a Black Sea sulfate reducing microorganism.</title>
        <authorList>
            <person name="Fischer P.Q."/>
            <person name="Stams A.J.M."/>
            <person name="Villanueva L."/>
            <person name="Sousa D.Z."/>
        </authorList>
    </citation>
    <scope>NUCLEOTIDE SEQUENCE</scope>
    <source>
        <strain evidence="8">P130</strain>
    </source>
</reference>
<evidence type="ECO:0000256" key="3">
    <source>
        <dbReference type="ARBA" id="ARBA00018111"/>
    </source>
</evidence>
<dbReference type="PANTHER" id="PTHR33602:SF1">
    <property type="entry name" value="REGULATORY PROTEIN RECX FAMILY PROTEIN"/>
    <property type="match status" value="1"/>
</dbReference>
<evidence type="ECO:0000256" key="2">
    <source>
        <dbReference type="ARBA" id="ARBA00009695"/>
    </source>
</evidence>
<gene>
    <name evidence="5" type="primary">recX</name>
    <name evidence="8" type="ORF">M8H41_01735</name>
</gene>
<evidence type="ECO:0000256" key="4">
    <source>
        <dbReference type="ARBA" id="ARBA00022490"/>
    </source>
</evidence>
<evidence type="ECO:0000313" key="9">
    <source>
        <dbReference type="Proteomes" id="UP001176021"/>
    </source>
</evidence>
<dbReference type="EMBL" id="JAMJEV010000001">
    <property type="protein sequence ID" value="MDO0821581.1"/>
    <property type="molecule type" value="Genomic_DNA"/>
</dbReference>
<comment type="similarity">
    <text evidence="2 5">Belongs to the RecX family.</text>
</comment>
<keyword evidence="9" id="KW-1185">Reference proteome</keyword>
<feature type="domain" description="RecX first three-helical" evidence="7">
    <location>
        <begin position="13"/>
        <end position="51"/>
    </location>
</feature>
<dbReference type="Pfam" id="PF02631">
    <property type="entry name" value="RecX_HTH2"/>
    <property type="match status" value="1"/>
</dbReference>
<evidence type="ECO:0000259" key="7">
    <source>
        <dbReference type="Pfam" id="PF21982"/>
    </source>
</evidence>
<protein>
    <recommendedName>
        <fullName evidence="3 5">Regulatory protein RecX</fullName>
    </recommendedName>
</protein>
<evidence type="ECO:0000313" key="8">
    <source>
        <dbReference type="EMBL" id="MDO0821581.1"/>
    </source>
</evidence>
<keyword evidence="4 5" id="KW-0963">Cytoplasm</keyword>
<dbReference type="Gene3D" id="1.10.10.10">
    <property type="entry name" value="Winged helix-like DNA-binding domain superfamily/Winged helix DNA-binding domain"/>
    <property type="match status" value="2"/>
</dbReference>
<dbReference type="Proteomes" id="UP001176021">
    <property type="component" value="Unassembled WGS sequence"/>
</dbReference>
<proteinExistence type="inferred from homology"/>
<name>A0ABT8QNR6_9FIRM</name>
<sequence>MVHLTSAKPRRSAKDVALDCLSRKALTYCELETRLKEKGYESSEIRAVLEKMLECGYLNDEELAFMYSKSRLKRYSRRRVQQDMQNRGLVPQLIEQALGENYSSNDEFEQCLTLAERWWVQEGKRWEHKNAIENAKKMIPRELWVQQKIARKLIQRGYPTDMVRNVLSRIKINQSEDVEI</sequence>
<evidence type="ECO:0000259" key="6">
    <source>
        <dbReference type="Pfam" id="PF02631"/>
    </source>
</evidence>
<dbReference type="RefSeq" id="WP_301997721.1">
    <property type="nucleotide sequence ID" value="NZ_JAMJEV010000001.1"/>
</dbReference>